<dbReference type="AlphaFoldDB" id="B0NTG8"/>
<protein>
    <submittedName>
        <fullName evidence="1">Uncharacterized protein</fullName>
    </submittedName>
</protein>
<reference evidence="1 2" key="2">
    <citation type="submission" date="2007-11" db="EMBL/GenBank/DDBJ databases">
        <authorList>
            <person name="Fulton L."/>
            <person name="Clifton S."/>
            <person name="Fulton B."/>
            <person name="Xu J."/>
            <person name="Minx P."/>
            <person name="Pepin K.H."/>
            <person name="Johnson M."/>
            <person name="Thiruvilangam P."/>
            <person name="Bhonagiri V."/>
            <person name="Nash W.E."/>
            <person name="Mardis E.R."/>
            <person name="Wilson R.K."/>
        </authorList>
    </citation>
    <scope>NUCLEOTIDE SEQUENCE [LARGE SCALE GENOMIC DNA]</scope>
    <source>
        <strain evidence="1 2">ATCC 43183</strain>
    </source>
</reference>
<evidence type="ECO:0000313" key="2">
    <source>
        <dbReference type="Proteomes" id="UP000004713"/>
    </source>
</evidence>
<dbReference type="Proteomes" id="UP000004713">
    <property type="component" value="Unassembled WGS sequence"/>
</dbReference>
<evidence type="ECO:0000313" key="1">
    <source>
        <dbReference type="EMBL" id="EDS14385.1"/>
    </source>
</evidence>
<name>B0NTG8_BACSE</name>
<proteinExistence type="predicted"/>
<gene>
    <name evidence="1" type="ORF">BACSTE_02789</name>
</gene>
<comment type="caution">
    <text evidence="1">The sequence shown here is derived from an EMBL/GenBank/DDBJ whole genome shotgun (WGS) entry which is preliminary data.</text>
</comment>
<reference evidence="1 2" key="1">
    <citation type="submission" date="2007-11" db="EMBL/GenBank/DDBJ databases">
        <title>Draft genome sequence of Bacteroides stercoris(ATCC 43183).</title>
        <authorList>
            <person name="Sudarsanam P."/>
            <person name="Ley R."/>
            <person name="Guruge J."/>
            <person name="Turnbaugh P.J."/>
            <person name="Mahowald M."/>
            <person name="Liep D."/>
            <person name="Gordon J."/>
        </authorList>
    </citation>
    <scope>NUCLEOTIDE SEQUENCE [LARGE SCALE GENOMIC DNA]</scope>
    <source>
        <strain evidence="1 2">ATCC 43183</strain>
    </source>
</reference>
<dbReference type="HOGENOM" id="CLU_2491423_0_0_10"/>
<dbReference type="EMBL" id="ABFZ02000021">
    <property type="protein sequence ID" value="EDS14385.1"/>
    <property type="molecule type" value="Genomic_DNA"/>
</dbReference>
<sequence length="86" mass="10012">MYKGEIPYAKTCYATSFSSSCNCGLYGPHMETVRPATGNRRARNWKTRFYIRLSYIIHAVKRQNQRATVPLSRRVWNAPPLKNRGF</sequence>
<dbReference type="PROSITE" id="PS51257">
    <property type="entry name" value="PROKAR_LIPOPROTEIN"/>
    <property type="match status" value="1"/>
</dbReference>
<accession>B0NTG8</accession>
<organism evidence="1 2">
    <name type="scientific">Bacteroides stercoris ATCC 43183</name>
    <dbReference type="NCBI Taxonomy" id="449673"/>
    <lineage>
        <taxon>Bacteria</taxon>
        <taxon>Pseudomonadati</taxon>
        <taxon>Bacteroidota</taxon>
        <taxon>Bacteroidia</taxon>
        <taxon>Bacteroidales</taxon>
        <taxon>Bacteroidaceae</taxon>
        <taxon>Bacteroides</taxon>
    </lineage>
</organism>